<proteinExistence type="predicted"/>
<protein>
    <submittedName>
        <fullName evidence="2">Uncharacterized protein</fullName>
    </submittedName>
</protein>
<organism evidence="2">
    <name type="scientific">Anguilla anguilla</name>
    <name type="common">European freshwater eel</name>
    <name type="synonym">Muraena anguilla</name>
    <dbReference type="NCBI Taxonomy" id="7936"/>
    <lineage>
        <taxon>Eukaryota</taxon>
        <taxon>Metazoa</taxon>
        <taxon>Chordata</taxon>
        <taxon>Craniata</taxon>
        <taxon>Vertebrata</taxon>
        <taxon>Euteleostomi</taxon>
        <taxon>Actinopterygii</taxon>
        <taxon>Neopterygii</taxon>
        <taxon>Teleostei</taxon>
        <taxon>Anguilliformes</taxon>
        <taxon>Anguillidae</taxon>
        <taxon>Anguilla</taxon>
    </lineage>
</organism>
<reference evidence="2" key="2">
    <citation type="journal article" date="2015" name="Fish Shellfish Immunol.">
        <title>Early steps in the European eel (Anguilla anguilla)-Vibrio vulnificus interaction in the gills: Role of the RtxA13 toxin.</title>
        <authorList>
            <person name="Callol A."/>
            <person name="Pajuelo D."/>
            <person name="Ebbesson L."/>
            <person name="Teles M."/>
            <person name="MacKenzie S."/>
            <person name="Amaro C."/>
        </authorList>
    </citation>
    <scope>NUCLEOTIDE SEQUENCE</scope>
</reference>
<sequence length="63" mass="7202">MFRGRIGVHAINSAAFIQKHPRSFERKIPWTVSLSHTHTHTHTLTHAHTHAHARTPSGRMAYL</sequence>
<reference evidence="2" key="1">
    <citation type="submission" date="2014-11" db="EMBL/GenBank/DDBJ databases">
        <authorList>
            <person name="Amaro Gonzalez C."/>
        </authorList>
    </citation>
    <scope>NUCLEOTIDE SEQUENCE</scope>
</reference>
<dbReference type="EMBL" id="GBXM01091794">
    <property type="protein sequence ID" value="JAH16783.1"/>
    <property type="molecule type" value="Transcribed_RNA"/>
</dbReference>
<name>A0A0E9QL28_ANGAN</name>
<accession>A0A0E9QL28</accession>
<evidence type="ECO:0000256" key="1">
    <source>
        <dbReference type="SAM" id="MobiDB-lite"/>
    </source>
</evidence>
<feature type="region of interest" description="Disordered" evidence="1">
    <location>
        <begin position="41"/>
        <end position="63"/>
    </location>
</feature>
<feature type="compositionally biased region" description="Basic residues" evidence="1">
    <location>
        <begin position="41"/>
        <end position="53"/>
    </location>
</feature>
<evidence type="ECO:0000313" key="2">
    <source>
        <dbReference type="EMBL" id="JAH16783.1"/>
    </source>
</evidence>
<dbReference type="AlphaFoldDB" id="A0A0E9QL28"/>